<dbReference type="NCBIfam" id="TIGR03806">
    <property type="entry name" value="chp_HNE_0200"/>
    <property type="match status" value="1"/>
</dbReference>
<dbReference type="RefSeq" id="WP_201916674.1">
    <property type="nucleotide sequence ID" value="NZ_JAERQG010000001.1"/>
</dbReference>
<keyword evidence="2" id="KW-1185">Reference proteome</keyword>
<protein>
    <submittedName>
        <fullName evidence="1">Uncharacterized protein</fullName>
    </submittedName>
</protein>
<accession>A0A937DH91</accession>
<evidence type="ECO:0000313" key="1">
    <source>
        <dbReference type="EMBL" id="MBL0763745.1"/>
    </source>
</evidence>
<dbReference type="EMBL" id="JAERQG010000001">
    <property type="protein sequence ID" value="MBL0763745.1"/>
    <property type="molecule type" value="Genomic_DNA"/>
</dbReference>
<reference evidence="1" key="1">
    <citation type="submission" date="2021-01" db="EMBL/GenBank/DDBJ databases">
        <title>Marivirga sp. nov., isolated from intertidal surface sediments.</title>
        <authorList>
            <person name="Zhang M."/>
        </authorList>
    </citation>
    <scope>NUCLEOTIDE SEQUENCE</scope>
    <source>
        <strain evidence="1">SM1354</strain>
    </source>
</reference>
<dbReference type="Proteomes" id="UP000642920">
    <property type="component" value="Unassembled WGS sequence"/>
</dbReference>
<dbReference type="AlphaFoldDB" id="A0A937DH91"/>
<proteinExistence type="predicted"/>
<name>A0A937DH91_9BACT</name>
<dbReference type="PROSITE" id="PS51257">
    <property type="entry name" value="PROKAR_LIPOPROTEIN"/>
    <property type="match status" value="1"/>
</dbReference>
<sequence length="362" mass="40824">MSRIVVILFVVFSLGCSGKKEDVYKTVETTEGISFTKTDKKNAVGLQKLSDYKFFQGKLAELKPAKNVIPYELNSPLFSDYAHKARFVKFPEGTSADYNAEEVLEFPVGTILIKNFYYPSDFRMPDGEKRIIETRLLLHKKDGWQALPYVWNDEQTEAFLKLTGATKNVSWLDEEGKQQQIAYAVPNMNQCKSCHSFNGKIKPIGPSARQLNKDYHFESGTKNQLQYLADKKYLKNLPSQNEIPKLVNYQNHAAPLDDRARAYLEINCGHCHRKEGPAKNSALELLSKVDNPAAWGVGKTPIAAGKGSGGFKYDILPGHPEQSILLYRMNSLDPGIMMPELGRKMVHKEGVALVKQWIAEMD</sequence>
<evidence type="ECO:0000313" key="2">
    <source>
        <dbReference type="Proteomes" id="UP000642920"/>
    </source>
</evidence>
<organism evidence="1 2">
    <name type="scientific">Marivirga atlantica</name>
    <dbReference type="NCBI Taxonomy" id="1548457"/>
    <lineage>
        <taxon>Bacteria</taxon>
        <taxon>Pseudomonadati</taxon>
        <taxon>Bacteroidota</taxon>
        <taxon>Cytophagia</taxon>
        <taxon>Cytophagales</taxon>
        <taxon>Marivirgaceae</taxon>
        <taxon>Marivirga</taxon>
    </lineage>
</organism>
<dbReference type="InterPro" id="IPR022269">
    <property type="entry name" value="SO_2930-like_C"/>
</dbReference>
<comment type="caution">
    <text evidence="1">The sequence shown here is derived from an EMBL/GenBank/DDBJ whole genome shotgun (WGS) entry which is preliminary data.</text>
</comment>
<gene>
    <name evidence="1" type="ORF">JKP34_00695</name>
</gene>